<dbReference type="EMBL" id="CP038017">
    <property type="protein sequence ID" value="QIV94768.1"/>
    <property type="molecule type" value="Genomic_DNA"/>
</dbReference>
<dbReference type="InterPro" id="IPR013083">
    <property type="entry name" value="Znf_RING/FYVE/PHD"/>
</dbReference>
<dbReference type="KEGG" id="afri:E3E15_05145"/>
<evidence type="ECO:0000259" key="1">
    <source>
        <dbReference type="PROSITE" id="PS50089"/>
    </source>
</evidence>
<keyword evidence="3" id="KW-1185">Reference proteome</keyword>
<reference evidence="2 3" key="1">
    <citation type="submission" date="2019-03" db="EMBL/GenBank/DDBJ databases">
        <title>Complete Genome Sequence of Allofrancisella frigidaquae Strain SYSU 10HL1970 Isolated from Water-Cooling Systems in China.</title>
        <authorList>
            <person name="Ohrman C."/>
            <person name="Uneklint I."/>
            <person name="Sjodin A."/>
        </authorList>
    </citation>
    <scope>NUCLEOTIDE SEQUENCE [LARGE SCALE GENOMIC DNA]</scope>
    <source>
        <strain evidence="2 3">SYSU 10HL1970</strain>
    </source>
</reference>
<dbReference type="InterPro" id="IPR001841">
    <property type="entry name" value="Znf_RING"/>
</dbReference>
<evidence type="ECO:0000313" key="3">
    <source>
        <dbReference type="Proteomes" id="UP000503320"/>
    </source>
</evidence>
<feature type="domain" description="RING-type" evidence="1">
    <location>
        <begin position="20"/>
        <end position="67"/>
    </location>
</feature>
<gene>
    <name evidence="2" type="ORF">E3E15_05145</name>
</gene>
<proteinExistence type="predicted"/>
<protein>
    <submittedName>
        <fullName evidence="2">RING-H2 finger protein</fullName>
    </submittedName>
</protein>
<dbReference type="Proteomes" id="UP000503320">
    <property type="component" value="Chromosome"/>
</dbReference>
<sequence length="397" mass="45910">MNEYKTLSYSELLAHKDEECCICQDLIYHNKSKKDARACETTCCKRLLHIVCIESWLFANSTCPYCRAVCTSPLTEMRYDYKARLPEAPFQNLSDCQAWFKEIINAIIPTYFQTAFWGKYTEYTELKVGVDGPLSVKNIKKAIQIATDEYLEWRKNRGVINFFRHNGNKGIVRANTFNNEIQNWKYDKYSSSDPNNLFNLICKKIERFPRKAHSYTSFILNTLCNIEPIADHITLHCHTYKDYNDYGWFQGYGICDFTSETQIARDARNELLSGKLLDIFNQLPTSKKCKEIKKQYHNLLYAKIFGNVDCIKKFWRICFGKDLSSGSSQYLHLENIFTNNRSLNISGKILNPSSTQLSLSDNTDFIIIVANNFDDYSSLYGAINNCGNLPIVCVIPL</sequence>
<organism evidence="2 3">
    <name type="scientific">Allofrancisella frigidaquae</name>
    <dbReference type="NCBI Taxonomy" id="1085644"/>
    <lineage>
        <taxon>Bacteria</taxon>
        <taxon>Pseudomonadati</taxon>
        <taxon>Pseudomonadota</taxon>
        <taxon>Gammaproteobacteria</taxon>
        <taxon>Thiotrichales</taxon>
        <taxon>Francisellaceae</taxon>
        <taxon>Allofrancisella</taxon>
    </lineage>
</organism>
<accession>A0A6M3HU62</accession>
<dbReference type="Gene3D" id="3.30.40.10">
    <property type="entry name" value="Zinc/RING finger domain, C3HC4 (zinc finger)"/>
    <property type="match status" value="1"/>
</dbReference>
<name>A0A6M3HU62_9GAMM</name>
<dbReference type="PROSITE" id="PS50089">
    <property type="entry name" value="ZF_RING_2"/>
    <property type="match status" value="1"/>
</dbReference>
<dbReference type="SUPFAM" id="SSF57850">
    <property type="entry name" value="RING/U-box"/>
    <property type="match status" value="1"/>
</dbReference>
<dbReference type="RefSeq" id="WP_172106857.1">
    <property type="nucleotide sequence ID" value="NZ_CP038017.1"/>
</dbReference>
<dbReference type="AlphaFoldDB" id="A0A6M3HU62"/>
<evidence type="ECO:0000313" key="2">
    <source>
        <dbReference type="EMBL" id="QIV94768.1"/>
    </source>
</evidence>